<protein>
    <submittedName>
        <fullName evidence="3">Uncharacterized protein</fullName>
    </submittedName>
</protein>
<sequence>MKKIIITTTLLLGTVFIYAQKAEPVRQVKEYTTSTEDPHNPLVNGIPYNQYKAQVQTEEKNSAAAEVKARKEAVTKKLEIQRKIENATSEQSVQEKK</sequence>
<keyword evidence="4" id="KW-1185">Reference proteome</keyword>
<dbReference type="OrthoDB" id="9999721at2"/>
<reference evidence="3 5" key="2">
    <citation type="submission" date="2018-12" db="EMBL/GenBank/DDBJ databases">
        <authorList>
            <consortium name="Pathogen Informatics"/>
        </authorList>
    </citation>
    <scope>NUCLEOTIDE SEQUENCE [LARGE SCALE GENOMIC DNA]</scope>
    <source>
        <strain evidence="3 5">NCTC13489</strain>
    </source>
</reference>
<dbReference type="EMBL" id="JPEP01000002">
    <property type="protein sequence ID" value="KEY19326.1"/>
    <property type="molecule type" value="Genomic_DNA"/>
</dbReference>
<name>A0A3S5EUP7_9FLAO</name>
<dbReference type="EMBL" id="LR134441">
    <property type="protein sequence ID" value="VEH98434.1"/>
    <property type="molecule type" value="Genomic_DNA"/>
</dbReference>
<accession>A0A3S5EUP7</accession>
<evidence type="ECO:0000313" key="2">
    <source>
        <dbReference type="EMBL" id="KEY19326.1"/>
    </source>
</evidence>
<evidence type="ECO:0000256" key="1">
    <source>
        <dbReference type="SAM" id="Coils"/>
    </source>
</evidence>
<dbReference type="RefSeq" id="WP_034720348.1">
    <property type="nucleotide sequence ID" value="NZ_FOIX01000003.1"/>
</dbReference>
<feature type="coiled-coil region" evidence="1">
    <location>
        <begin position="48"/>
        <end position="90"/>
    </location>
</feature>
<dbReference type="AlphaFoldDB" id="A0A3S5EUP7"/>
<evidence type="ECO:0000313" key="5">
    <source>
        <dbReference type="Proteomes" id="UP000270036"/>
    </source>
</evidence>
<evidence type="ECO:0000313" key="4">
    <source>
        <dbReference type="Proteomes" id="UP000028349"/>
    </source>
</evidence>
<reference evidence="2 4" key="1">
    <citation type="submission" date="2014-07" db="EMBL/GenBank/DDBJ databases">
        <authorList>
            <person name="Pisani N.G."/>
            <person name="Newman J.D."/>
        </authorList>
    </citation>
    <scope>NUCLEOTIDE SEQUENCE [LARGE SCALE GENOMIC DNA]</scope>
    <source>
        <strain evidence="2 4">LMG 24720</strain>
    </source>
</reference>
<dbReference type="Proteomes" id="UP000028349">
    <property type="component" value="Unassembled WGS sequence"/>
</dbReference>
<proteinExistence type="predicted"/>
<dbReference type="KEGG" id="cant:NCTC13489_00971"/>
<keyword evidence="1" id="KW-0175">Coiled coil</keyword>
<evidence type="ECO:0000313" key="3">
    <source>
        <dbReference type="EMBL" id="VEH98434.1"/>
    </source>
</evidence>
<organism evidence="3 5">
    <name type="scientific">Kaistella antarctica</name>
    <dbReference type="NCBI Taxonomy" id="266748"/>
    <lineage>
        <taxon>Bacteria</taxon>
        <taxon>Pseudomonadati</taxon>
        <taxon>Bacteroidota</taxon>
        <taxon>Flavobacteriia</taxon>
        <taxon>Flavobacteriales</taxon>
        <taxon>Weeksellaceae</taxon>
        <taxon>Chryseobacterium group</taxon>
        <taxon>Kaistella</taxon>
    </lineage>
</organism>
<gene>
    <name evidence="2" type="ORF">HY04_13045</name>
    <name evidence="3" type="ORF">NCTC13489_00971</name>
</gene>
<dbReference type="Proteomes" id="UP000270036">
    <property type="component" value="Chromosome"/>
</dbReference>